<reference evidence="1 2" key="2">
    <citation type="submission" date="2017-10" db="EMBL/GenBank/DDBJ databases">
        <title>Extensive intraspecific genome diversity in a model arbuscular mycorrhizal fungus.</title>
        <authorList>
            <person name="Chen E.C.H."/>
            <person name="Morin E."/>
            <person name="Baudet D."/>
            <person name="Noel J."/>
            <person name="Ndikumana S."/>
            <person name="Charron P."/>
            <person name="St-Onge C."/>
            <person name="Giorgi J."/>
            <person name="Grigoriev I.V."/>
            <person name="Roux C."/>
            <person name="Martin F.M."/>
            <person name="Corradi N."/>
        </authorList>
    </citation>
    <scope>NUCLEOTIDE SEQUENCE [LARGE SCALE GENOMIC DNA]</scope>
    <source>
        <strain evidence="1 2">C2</strain>
    </source>
</reference>
<evidence type="ECO:0000313" key="1">
    <source>
        <dbReference type="EMBL" id="PKK64453.1"/>
    </source>
</evidence>
<dbReference type="EMBL" id="LLXL01001437">
    <property type="protein sequence ID" value="PKK64453.1"/>
    <property type="molecule type" value="Genomic_DNA"/>
</dbReference>
<sequence length="91" mass="10163">MWPNLQEIGFELANSIGKEIGSDLANPISKEISFDLANPIGKGNWLQFGYRNPARKSASICHPTEKSSPICRNEWELRNLKYTGFPGLLNA</sequence>
<comment type="caution">
    <text evidence="1">The sequence shown here is derived from an EMBL/GenBank/DDBJ whole genome shotgun (WGS) entry which is preliminary data.</text>
</comment>
<dbReference type="AlphaFoldDB" id="A0A2N1MS46"/>
<gene>
    <name evidence="1" type="ORF">RhiirC2_787478</name>
</gene>
<reference evidence="1 2" key="1">
    <citation type="submission" date="2016-04" db="EMBL/GenBank/DDBJ databases">
        <title>Genome analyses suggest a sexual origin of heterokaryosis in a supposedly ancient asexual fungus.</title>
        <authorList>
            <person name="Ropars J."/>
            <person name="Sedzielewska K."/>
            <person name="Noel J."/>
            <person name="Charron P."/>
            <person name="Farinelli L."/>
            <person name="Marton T."/>
            <person name="Kruger M."/>
            <person name="Pelin A."/>
            <person name="Brachmann A."/>
            <person name="Corradi N."/>
        </authorList>
    </citation>
    <scope>NUCLEOTIDE SEQUENCE [LARGE SCALE GENOMIC DNA]</scope>
    <source>
        <strain evidence="1 2">C2</strain>
    </source>
</reference>
<name>A0A2N1MS46_9GLOM</name>
<accession>A0A2N1MS46</accession>
<evidence type="ECO:0000313" key="2">
    <source>
        <dbReference type="Proteomes" id="UP000233469"/>
    </source>
</evidence>
<protein>
    <submittedName>
        <fullName evidence="1">Uncharacterized protein</fullName>
    </submittedName>
</protein>
<organism evidence="1 2">
    <name type="scientific">Rhizophagus irregularis</name>
    <dbReference type="NCBI Taxonomy" id="588596"/>
    <lineage>
        <taxon>Eukaryota</taxon>
        <taxon>Fungi</taxon>
        <taxon>Fungi incertae sedis</taxon>
        <taxon>Mucoromycota</taxon>
        <taxon>Glomeromycotina</taxon>
        <taxon>Glomeromycetes</taxon>
        <taxon>Glomerales</taxon>
        <taxon>Glomeraceae</taxon>
        <taxon>Rhizophagus</taxon>
    </lineage>
</organism>
<dbReference type="Proteomes" id="UP000233469">
    <property type="component" value="Unassembled WGS sequence"/>
</dbReference>
<proteinExistence type="predicted"/>
<dbReference type="VEuPathDB" id="FungiDB:RhiirFUN_012681"/>